<gene>
    <name evidence="2" type="ORF">llap_22834</name>
</gene>
<dbReference type="AlphaFoldDB" id="A0A2I0SZC0"/>
<reference evidence="3" key="1">
    <citation type="submission" date="2017-11" db="EMBL/GenBank/DDBJ databases">
        <authorList>
            <person name="Lima N.C."/>
            <person name="Parody-Merino A.M."/>
            <person name="Battley P.F."/>
            <person name="Fidler A.E."/>
            <person name="Prosdocimi F."/>
        </authorList>
    </citation>
    <scope>NUCLEOTIDE SEQUENCE [LARGE SCALE GENOMIC DNA]</scope>
</reference>
<keyword evidence="3" id="KW-1185">Reference proteome</keyword>
<dbReference type="Pfam" id="PF00078">
    <property type="entry name" value="RVT_1"/>
    <property type="match status" value="1"/>
</dbReference>
<feature type="domain" description="Reverse transcriptase" evidence="1">
    <location>
        <begin position="1"/>
        <end position="117"/>
    </location>
</feature>
<evidence type="ECO:0000259" key="1">
    <source>
        <dbReference type="PROSITE" id="PS50878"/>
    </source>
</evidence>
<evidence type="ECO:0000313" key="2">
    <source>
        <dbReference type="EMBL" id="PKU26862.1"/>
    </source>
</evidence>
<dbReference type="PROSITE" id="PS50878">
    <property type="entry name" value="RT_POL"/>
    <property type="match status" value="1"/>
</dbReference>
<accession>A0A2I0SZC0</accession>
<keyword evidence="2" id="KW-0548">Nucleotidyltransferase</keyword>
<name>A0A2I0SZC0_LIMLA</name>
<sequence>MISEGPFQPLPFCDSGWMDGHIQRVTVNGSMSKWKLVVSGVPQGSVLGPILVNIFINDIVGLTDDTKLNGAVDLLEGRDTIQRDLDRLEVWAHANFMKFNKAKCKVLLLGQGNPQYR</sequence>
<dbReference type="PANTHER" id="PTHR33332">
    <property type="entry name" value="REVERSE TRANSCRIPTASE DOMAIN-CONTAINING PROTEIN"/>
    <property type="match status" value="1"/>
</dbReference>
<dbReference type="InterPro" id="IPR000477">
    <property type="entry name" value="RT_dom"/>
</dbReference>
<organism evidence="2 3">
    <name type="scientific">Limosa lapponica baueri</name>
    <dbReference type="NCBI Taxonomy" id="1758121"/>
    <lineage>
        <taxon>Eukaryota</taxon>
        <taxon>Metazoa</taxon>
        <taxon>Chordata</taxon>
        <taxon>Craniata</taxon>
        <taxon>Vertebrata</taxon>
        <taxon>Euteleostomi</taxon>
        <taxon>Archelosauria</taxon>
        <taxon>Archosauria</taxon>
        <taxon>Dinosauria</taxon>
        <taxon>Saurischia</taxon>
        <taxon>Theropoda</taxon>
        <taxon>Coelurosauria</taxon>
        <taxon>Aves</taxon>
        <taxon>Neognathae</taxon>
        <taxon>Neoaves</taxon>
        <taxon>Charadriiformes</taxon>
        <taxon>Scolopacidae</taxon>
        <taxon>Limosa</taxon>
    </lineage>
</organism>
<protein>
    <submittedName>
        <fullName evidence="2">Rna-directed dna polymerase from mobile element jockey-like</fullName>
    </submittedName>
</protein>
<keyword evidence="2" id="KW-0695">RNA-directed DNA polymerase</keyword>
<proteinExistence type="predicted"/>
<dbReference type="OrthoDB" id="416454at2759"/>
<reference evidence="3" key="2">
    <citation type="submission" date="2017-12" db="EMBL/GenBank/DDBJ databases">
        <title>Genome sequence of the Bar-tailed Godwit (Limosa lapponica baueri).</title>
        <authorList>
            <person name="Lima N.C.B."/>
            <person name="Parody-Merino A.M."/>
            <person name="Battley P.F."/>
            <person name="Fidler A.E."/>
            <person name="Prosdocimi F."/>
        </authorList>
    </citation>
    <scope>NUCLEOTIDE SEQUENCE [LARGE SCALE GENOMIC DNA]</scope>
</reference>
<dbReference type="Proteomes" id="UP000233556">
    <property type="component" value="Unassembled WGS sequence"/>
</dbReference>
<keyword evidence="2" id="KW-0808">Transferase</keyword>
<dbReference type="EMBL" id="KZ535069">
    <property type="protein sequence ID" value="PKU26862.1"/>
    <property type="molecule type" value="Genomic_DNA"/>
</dbReference>
<evidence type="ECO:0000313" key="3">
    <source>
        <dbReference type="Proteomes" id="UP000233556"/>
    </source>
</evidence>
<dbReference type="GO" id="GO:0003964">
    <property type="term" value="F:RNA-directed DNA polymerase activity"/>
    <property type="evidence" value="ECO:0007669"/>
    <property type="project" value="UniProtKB-KW"/>
</dbReference>